<gene>
    <name evidence="3" type="ORF">M0813_24168</name>
</gene>
<evidence type="ECO:0000256" key="2">
    <source>
        <dbReference type="SAM" id="Phobius"/>
    </source>
</evidence>
<evidence type="ECO:0000313" key="4">
    <source>
        <dbReference type="Proteomes" id="UP001150062"/>
    </source>
</evidence>
<keyword evidence="4" id="KW-1185">Reference proteome</keyword>
<keyword evidence="2" id="KW-0472">Membrane</keyword>
<dbReference type="Pfam" id="PF12796">
    <property type="entry name" value="Ank_2"/>
    <property type="match status" value="1"/>
</dbReference>
<dbReference type="PROSITE" id="PS50088">
    <property type="entry name" value="ANK_REPEAT"/>
    <property type="match status" value="1"/>
</dbReference>
<evidence type="ECO:0000256" key="1">
    <source>
        <dbReference type="PROSITE-ProRule" id="PRU00023"/>
    </source>
</evidence>
<name>A0ABQ8Y740_9EUKA</name>
<accession>A0ABQ8Y740</accession>
<sequence>MGNKKLTKAIVNENLKLFEKCIENGSDVKLIDQKTGNSYLHIARDFSIVKRLIELGLDVNLKNGDLPIHIASSYSVKEDILKLLVESGSKVNEKNSVNIFFVSIIYFFLFLLGLLSNTQPLDLFPFTPILALVHSF</sequence>
<organism evidence="3 4">
    <name type="scientific">Anaeramoeba flamelloides</name>
    <dbReference type="NCBI Taxonomy" id="1746091"/>
    <lineage>
        <taxon>Eukaryota</taxon>
        <taxon>Metamonada</taxon>
        <taxon>Anaeramoebidae</taxon>
        <taxon>Anaeramoeba</taxon>
    </lineage>
</organism>
<dbReference type="SMART" id="SM00248">
    <property type="entry name" value="ANK"/>
    <property type="match status" value="3"/>
</dbReference>
<dbReference type="PANTHER" id="PTHR44207:SF1">
    <property type="entry name" value="SURFACE ANTIGEN BSPA-LIKE"/>
    <property type="match status" value="1"/>
</dbReference>
<proteinExistence type="predicted"/>
<keyword evidence="2" id="KW-1133">Transmembrane helix</keyword>
<dbReference type="Proteomes" id="UP001150062">
    <property type="component" value="Unassembled WGS sequence"/>
</dbReference>
<protein>
    <submittedName>
        <fullName evidence="3">Ankyrin repeat</fullName>
    </submittedName>
</protein>
<feature type="repeat" description="ANK" evidence="1">
    <location>
        <begin position="63"/>
        <end position="96"/>
    </location>
</feature>
<keyword evidence="1" id="KW-0040">ANK repeat</keyword>
<dbReference type="PROSITE" id="PS50297">
    <property type="entry name" value="ANK_REP_REGION"/>
    <property type="match status" value="1"/>
</dbReference>
<feature type="transmembrane region" description="Helical" evidence="2">
    <location>
        <begin position="97"/>
        <end position="115"/>
    </location>
</feature>
<keyword evidence="2" id="KW-0812">Transmembrane</keyword>
<dbReference type="InterPro" id="IPR002110">
    <property type="entry name" value="Ankyrin_rpt"/>
</dbReference>
<dbReference type="SUPFAM" id="SSF48403">
    <property type="entry name" value="Ankyrin repeat"/>
    <property type="match status" value="1"/>
</dbReference>
<dbReference type="Gene3D" id="1.25.40.20">
    <property type="entry name" value="Ankyrin repeat-containing domain"/>
    <property type="match status" value="1"/>
</dbReference>
<comment type="caution">
    <text evidence="3">The sequence shown here is derived from an EMBL/GenBank/DDBJ whole genome shotgun (WGS) entry which is preliminary data.</text>
</comment>
<dbReference type="InterPro" id="IPR036770">
    <property type="entry name" value="Ankyrin_rpt-contain_sf"/>
</dbReference>
<dbReference type="EMBL" id="JAOAOG010000205">
    <property type="protein sequence ID" value="KAJ6240455.1"/>
    <property type="molecule type" value="Genomic_DNA"/>
</dbReference>
<evidence type="ECO:0000313" key="3">
    <source>
        <dbReference type="EMBL" id="KAJ6240455.1"/>
    </source>
</evidence>
<dbReference type="PANTHER" id="PTHR44207">
    <property type="entry name" value="SURFACE ANTIGEN BSPA-LIKE-RELATED"/>
    <property type="match status" value="1"/>
</dbReference>
<reference evidence="3" key="1">
    <citation type="submission" date="2022-08" db="EMBL/GenBank/DDBJ databases">
        <title>Novel sulfate-reducing endosymbionts in the free-living metamonad Anaeramoeba.</title>
        <authorList>
            <person name="Jerlstrom-Hultqvist J."/>
            <person name="Cepicka I."/>
            <person name="Gallot-Lavallee L."/>
            <person name="Salas-Leiva D."/>
            <person name="Curtis B.A."/>
            <person name="Zahonova K."/>
            <person name="Pipaliya S."/>
            <person name="Dacks J."/>
            <person name="Roger A.J."/>
        </authorList>
    </citation>
    <scope>NUCLEOTIDE SEQUENCE</scope>
    <source>
        <strain evidence="3">Schooner1</strain>
    </source>
</reference>